<evidence type="ECO:0000256" key="1">
    <source>
        <dbReference type="SAM" id="MobiDB-lite"/>
    </source>
</evidence>
<accession>A0A6U0JNB2</accession>
<feature type="region of interest" description="Disordered" evidence="1">
    <location>
        <begin position="20"/>
        <end position="41"/>
    </location>
</feature>
<gene>
    <name evidence="2" type="ORF">PCOS0759_LOCUS1048</name>
</gene>
<protein>
    <submittedName>
        <fullName evidence="2">Uncharacterized protein</fullName>
    </submittedName>
</protein>
<name>A0A6U0JNB2_9EUKA</name>
<reference evidence="2" key="1">
    <citation type="submission" date="2021-01" db="EMBL/GenBank/DDBJ databases">
        <authorList>
            <person name="Corre E."/>
            <person name="Pelletier E."/>
            <person name="Niang G."/>
            <person name="Scheremetjew M."/>
            <person name="Finn R."/>
            <person name="Kale V."/>
            <person name="Holt S."/>
            <person name="Cochrane G."/>
            <person name="Meng A."/>
            <person name="Brown T."/>
            <person name="Cohen L."/>
        </authorList>
    </citation>
    <scope>NUCLEOTIDE SEQUENCE</scope>
    <source>
        <strain evidence="2">WS</strain>
    </source>
</reference>
<sequence>MRCAGGILRTTSMQSFLISGSSSSFPHKRPHHFSPHTSMRSSHHIPTSVLEWTMDQTAQSTTPSSPNQTVPPAPPTPQKLLPYSSAHFYKRKRSVFQEATRLESATGASVIILIENMLGNRFLRSNSDMSHEADCIAEHCYAMKSGGEDSNQNNQPAQAQQLVRSSHHESLLNANAGDAPQHLSVAPCAGTISRVNAASNVEKLKDRKQCSNNINGESHMSHQSFNLYFGCPIQTGTNQVKDVTCTSFSTMNVTHINEGTQRNYSPEESLCAGKEMHKPEPSPVRSKFSSSKHNLRWRLTQWHPNNLENTQPGGGPQKSPWIHHTLPIPIPHSDTCDRQTSQKPMASTEIASPNCDTKKKKRSTYARKRDVPPFSVHESLSRTDLPRALHFVPPKETTIGVFKFALPVTGSKTRKRKRSNTTDKARTPPADSSLKNESDKGRRRKKIRKVVLPAKQENNGFSTPRAAVETFRVGKMTFGLNQMETKQNTEALRQRTKKAQKTKTNAKAEERTHMTRSRRKQQVPKQNNATTEIVDQKCGQQLTDVKQPSPQTNGQVVRTKSVGQGVDDVDFFSAFYGDDVTFQNTDEPASSGITQQTADQYAAESSSEDSFLFSDSNSEDCLEGCWDRRFQWQCHTPIGQMMGITDPQHSPMRSAPIDPMDRDECIGYAFTCNASEGDPLFEKRKECRITEEQAQKERDLAPTFENTFSIDSGAAVWMQ</sequence>
<feature type="region of interest" description="Disordered" evidence="1">
    <location>
        <begin position="56"/>
        <end position="81"/>
    </location>
</feature>
<evidence type="ECO:0000313" key="2">
    <source>
        <dbReference type="EMBL" id="CAD9077816.1"/>
    </source>
</evidence>
<organism evidence="2">
    <name type="scientific">Percolomonas cosmopolitus</name>
    <dbReference type="NCBI Taxonomy" id="63605"/>
    <lineage>
        <taxon>Eukaryota</taxon>
        <taxon>Discoba</taxon>
        <taxon>Heterolobosea</taxon>
        <taxon>Tetramitia</taxon>
        <taxon>Eutetramitia</taxon>
        <taxon>Percolomonadidae</taxon>
        <taxon>Percolomonas</taxon>
    </lineage>
</organism>
<feature type="compositionally biased region" description="Polar residues" evidence="1">
    <location>
        <begin position="338"/>
        <end position="355"/>
    </location>
</feature>
<dbReference type="AlphaFoldDB" id="A0A6U0JNB2"/>
<proteinExistence type="predicted"/>
<feature type="region of interest" description="Disordered" evidence="1">
    <location>
        <begin position="335"/>
        <end position="371"/>
    </location>
</feature>
<dbReference type="EMBL" id="HBGD01001306">
    <property type="protein sequence ID" value="CAD9077816.1"/>
    <property type="molecule type" value="Transcribed_RNA"/>
</dbReference>
<feature type="region of interest" description="Disordered" evidence="1">
    <location>
        <begin position="487"/>
        <end position="528"/>
    </location>
</feature>
<feature type="region of interest" description="Disordered" evidence="1">
    <location>
        <begin position="411"/>
        <end position="447"/>
    </location>
</feature>